<evidence type="ECO:0000256" key="2">
    <source>
        <dbReference type="ARBA" id="ARBA00012513"/>
    </source>
</evidence>
<feature type="domain" description="Protein kinase" evidence="8">
    <location>
        <begin position="55"/>
        <end position="311"/>
    </location>
</feature>
<reference evidence="9" key="1">
    <citation type="submission" date="2023-06" db="EMBL/GenBank/DDBJ databases">
        <authorList>
            <person name="Jiang Y."/>
            <person name="Liu Q."/>
        </authorList>
    </citation>
    <scope>NUCLEOTIDE SEQUENCE</scope>
    <source>
        <strain evidence="9">CGMCC 1.12090</strain>
    </source>
</reference>
<protein>
    <recommendedName>
        <fullName evidence="2">non-specific serine/threonine protein kinase</fullName>
        <ecNumber evidence="2">2.7.11.1</ecNumber>
    </recommendedName>
</protein>
<dbReference type="Proteomes" id="UP001169027">
    <property type="component" value="Unassembled WGS sequence"/>
</dbReference>
<keyword evidence="5" id="KW-0418">Kinase</keyword>
<dbReference type="PROSITE" id="PS00107">
    <property type="entry name" value="PROTEIN_KINASE_ATP"/>
    <property type="match status" value="1"/>
</dbReference>
<accession>A0ABT8SGN0</accession>
<organism evidence="9 10">
    <name type="scientific">Variovorax ginsengisoli</name>
    <dbReference type="NCBI Taxonomy" id="363844"/>
    <lineage>
        <taxon>Bacteria</taxon>
        <taxon>Pseudomonadati</taxon>
        <taxon>Pseudomonadota</taxon>
        <taxon>Betaproteobacteria</taxon>
        <taxon>Burkholderiales</taxon>
        <taxon>Comamonadaceae</taxon>
        <taxon>Variovorax</taxon>
    </lineage>
</organism>
<dbReference type="InterPro" id="IPR011009">
    <property type="entry name" value="Kinase-like_dom_sf"/>
</dbReference>
<dbReference type="Pfam" id="PF13191">
    <property type="entry name" value="AAA_16"/>
    <property type="match status" value="1"/>
</dbReference>
<dbReference type="InterPro" id="IPR017441">
    <property type="entry name" value="Protein_kinase_ATP_BS"/>
</dbReference>
<name>A0ABT8SGN0_9BURK</name>
<keyword evidence="3" id="KW-0808">Transferase</keyword>
<evidence type="ECO:0000256" key="7">
    <source>
        <dbReference type="PROSITE-ProRule" id="PRU10141"/>
    </source>
</evidence>
<dbReference type="InterPro" id="IPR027417">
    <property type="entry name" value="P-loop_NTPase"/>
</dbReference>
<sequence length="1267" mass="135837">MSQKETETARLDLTVEGRGGSFLDMLQQASPIPGAQVLDSGFRPPPGTSVLDGRFTIRRQIGEGGMGLVFEAYDDLRRSVVAIKTLSWLDPGSVYRLKNEFRSLADMNHPNLCRLHELFSDDGWFFSMELIEGAHFDQWVRPGGRLDEQRLRAALKQLIQGVVAIHGAGKLHRDLKSSNVLVQADGRVVILDFGLVLDWHAGAAGRPAVDVGFSGTPGYLAPEQTSSAANLAPTTASDLYAIGSMLFVALTGRLPFEGLLSDVLELKRHQAAPRVHSLSADAPHDLARLCDALLQRDPAARPDAAQVQAALERADTPGQVPPVSGPGHADPTGVALRADILLGRESEMAALHAAHASMLAGRPVAMFVSGESGMGKSALLHAFVDQVRASGGSVALEGRCYDRESVPFKAFDSVMDELSSHLHGLTREEAGDLMPREMYALARLFPVLERVDAVAQGPRKVIPDLQELRLRAFAALSELLGRMRDRRPLVIFVDDLQWTDSDSIVVFEYLLSQPEPTPFLWVATHRSEGAGDNALLQQMLGVAAGSPRVECRSLHVGPLPPAVSVLLAQRLLGSASAADSASIAAEGRGSPFFVGELVRQALSARRTGAAPIALTLGQTVDRHVSLLPAKARDVLNVLAVAGRPMAAQLAVDAADATHEALDALLFERLVRTARVSAHSRVLECYHDKIRESVADALAPDALRRIHARLAEALSAQEDSEPEHLALHFHGAGDKPRASVYYEKAGDVFSAALAFEFASRQYRQCLDLIGPEPARFRRVQVKLAAMLASMGNSREAAEVYRAASIGAPPQEALEHKRAAAHLLSTSGFTDEARVLLGEVLAAIGLSMPRSPRTAMAAALASRFLLLCRGLKIDPAAVPGPGDQARLGAMWSVVQGSVGNNAFVMVDMAARYARLALNTGSRAHAARALTMEAYMVSLDGPGTRAKTDPIMLQAERLASEVSQNELTGWVRQIRGCILAHEGRFAEAQPVLQDALEWLGSQCAEVPFELAGTQLYCVNAANHLGDYAQTSTTAPGIVENALRRGDQYLACGVVGFAAPALLAHRGLADAGARINQAKASYEVQSIYQWADYLILLADLNLALYEGQPARGVALTTQQWSALEKAQLLRMKTAFGLMSYYRAGCALAAARQGSTDVAEALEIARMTVGRMNKTRLPHLPGWAAVLEAGLACEGRQPARAAERLQAATVTFDATGLKLYSAAARRRQGQWMGGEAGQSLVLAAEAVMHGQGVIDVEATTEMLAPGCRPEAR</sequence>
<dbReference type="PROSITE" id="PS50011">
    <property type="entry name" value="PROTEIN_KINASE_DOM"/>
    <property type="match status" value="1"/>
</dbReference>
<dbReference type="EMBL" id="JAUKVY010000059">
    <property type="protein sequence ID" value="MDO1538047.1"/>
    <property type="molecule type" value="Genomic_DNA"/>
</dbReference>
<dbReference type="PANTHER" id="PTHR43671">
    <property type="entry name" value="SERINE/THREONINE-PROTEIN KINASE NEK"/>
    <property type="match status" value="1"/>
</dbReference>
<evidence type="ECO:0000256" key="1">
    <source>
        <dbReference type="ARBA" id="ARBA00010886"/>
    </source>
</evidence>
<evidence type="ECO:0000256" key="4">
    <source>
        <dbReference type="ARBA" id="ARBA00022741"/>
    </source>
</evidence>
<feature type="binding site" evidence="7">
    <location>
        <position position="84"/>
    </location>
    <ligand>
        <name>ATP</name>
        <dbReference type="ChEBI" id="CHEBI:30616"/>
    </ligand>
</feature>
<evidence type="ECO:0000313" key="10">
    <source>
        <dbReference type="Proteomes" id="UP001169027"/>
    </source>
</evidence>
<dbReference type="RefSeq" id="WP_301816455.1">
    <property type="nucleotide sequence ID" value="NZ_JAUJZH010000059.1"/>
</dbReference>
<dbReference type="InterPro" id="IPR000719">
    <property type="entry name" value="Prot_kinase_dom"/>
</dbReference>
<keyword evidence="6 7" id="KW-0067">ATP-binding</keyword>
<dbReference type="InterPro" id="IPR050660">
    <property type="entry name" value="NEK_Ser/Thr_kinase"/>
</dbReference>
<proteinExistence type="inferred from homology"/>
<dbReference type="InterPro" id="IPR041664">
    <property type="entry name" value="AAA_16"/>
</dbReference>
<dbReference type="CDD" id="cd14014">
    <property type="entry name" value="STKc_PknB_like"/>
    <property type="match status" value="1"/>
</dbReference>
<dbReference type="Gene3D" id="1.10.510.10">
    <property type="entry name" value="Transferase(Phosphotransferase) domain 1"/>
    <property type="match status" value="1"/>
</dbReference>
<dbReference type="PANTHER" id="PTHR43671:SF13">
    <property type="entry name" value="SERINE_THREONINE-PROTEIN KINASE NEK2"/>
    <property type="match status" value="1"/>
</dbReference>
<gene>
    <name evidence="9" type="ORF">Q2T77_38070</name>
</gene>
<evidence type="ECO:0000313" key="9">
    <source>
        <dbReference type="EMBL" id="MDO1538047.1"/>
    </source>
</evidence>
<keyword evidence="10" id="KW-1185">Reference proteome</keyword>
<keyword evidence="4 7" id="KW-0547">Nucleotide-binding</keyword>
<evidence type="ECO:0000256" key="5">
    <source>
        <dbReference type="ARBA" id="ARBA00022777"/>
    </source>
</evidence>
<dbReference type="Gene3D" id="3.40.50.300">
    <property type="entry name" value="P-loop containing nucleotide triphosphate hydrolases"/>
    <property type="match status" value="1"/>
</dbReference>
<dbReference type="Gene3D" id="3.30.200.20">
    <property type="entry name" value="Phosphorylase Kinase, domain 1"/>
    <property type="match status" value="1"/>
</dbReference>
<evidence type="ECO:0000256" key="3">
    <source>
        <dbReference type="ARBA" id="ARBA00022679"/>
    </source>
</evidence>
<dbReference type="EC" id="2.7.11.1" evidence="2"/>
<dbReference type="Pfam" id="PF00069">
    <property type="entry name" value="Pkinase"/>
    <property type="match status" value="1"/>
</dbReference>
<evidence type="ECO:0000259" key="8">
    <source>
        <dbReference type="PROSITE" id="PS50011"/>
    </source>
</evidence>
<dbReference type="SUPFAM" id="SSF52540">
    <property type="entry name" value="P-loop containing nucleoside triphosphate hydrolases"/>
    <property type="match status" value="1"/>
</dbReference>
<dbReference type="SMART" id="SM00220">
    <property type="entry name" value="S_TKc"/>
    <property type="match status" value="1"/>
</dbReference>
<evidence type="ECO:0000256" key="6">
    <source>
        <dbReference type="ARBA" id="ARBA00022840"/>
    </source>
</evidence>
<dbReference type="SUPFAM" id="SSF56112">
    <property type="entry name" value="Protein kinase-like (PK-like)"/>
    <property type="match status" value="1"/>
</dbReference>
<comment type="similarity">
    <text evidence="1">Belongs to the protein kinase superfamily. NEK Ser/Thr protein kinase family. NIMA subfamily.</text>
</comment>
<comment type="caution">
    <text evidence="9">The sequence shown here is derived from an EMBL/GenBank/DDBJ whole genome shotgun (WGS) entry which is preliminary data.</text>
</comment>